<gene>
    <name evidence="8" type="ORF">IAC51_02290</name>
</gene>
<keyword evidence="6" id="KW-0732">Signal</keyword>
<evidence type="ECO:0000259" key="7">
    <source>
        <dbReference type="Pfam" id="PF00881"/>
    </source>
</evidence>
<dbReference type="InterPro" id="IPR029479">
    <property type="entry name" value="Nitroreductase"/>
</dbReference>
<evidence type="ECO:0000256" key="6">
    <source>
        <dbReference type="SAM" id="SignalP"/>
    </source>
</evidence>
<feature type="chain" id="PRO_5036931122" evidence="6">
    <location>
        <begin position="19"/>
        <end position="204"/>
    </location>
</feature>
<dbReference type="CDD" id="cd02136">
    <property type="entry name" value="PnbA_NfnB-like"/>
    <property type="match status" value="1"/>
</dbReference>
<accession>A0A940DIU6</accession>
<dbReference type="AlphaFoldDB" id="A0A940DIU6"/>
<comment type="caution">
    <text evidence="8">The sequence shown here is derived from an EMBL/GenBank/DDBJ whole genome shotgun (WGS) entry which is preliminary data.</text>
</comment>
<evidence type="ECO:0000256" key="4">
    <source>
        <dbReference type="ARBA" id="ARBA00022643"/>
    </source>
</evidence>
<comment type="similarity">
    <text evidence="2">Belongs to the nitroreductase family.</text>
</comment>
<evidence type="ECO:0000256" key="3">
    <source>
        <dbReference type="ARBA" id="ARBA00022630"/>
    </source>
</evidence>
<evidence type="ECO:0000313" key="9">
    <source>
        <dbReference type="Proteomes" id="UP000712007"/>
    </source>
</evidence>
<dbReference type="Pfam" id="PF00881">
    <property type="entry name" value="Nitroreductase"/>
    <property type="match status" value="2"/>
</dbReference>
<dbReference type="PANTHER" id="PTHR43673:SF2">
    <property type="entry name" value="NITROREDUCTASE"/>
    <property type="match status" value="1"/>
</dbReference>
<evidence type="ECO:0000256" key="5">
    <source>
        <dbReference type="ARBA" id="ARBA00023002"/>
    </source>
</evidence>
<proteinExistence type="inferred from homology"/>
<dbReference type="Proteomes" id="UP000712007">
    <property type="component" value="Unassembled WGS sequence"/>
</dbReference>
<dbReference type="PROSITE" id="PS51257">
    <property type="entry name" value="PROKAR_LIPOPROTEIN"/>
    <property type="match status" value="1"/>
</dbReference>
<feature type="domain" description="Nitroreductase" evidence="7">
    <location>
        <begin position="105"/>
        <end position="185"/>
    </location>
</feature>
<feature type="domain" description="Nitroreductase" evidence="7">
    <location>
        <begin position="40"/>
        <end position="92"/>
    </location>
</feature>
<evidence type="ECO:0000256" key="1">
    <source>
        <dbReference type="ARBA" id="ARBA00001917"/>
    </source>
</evidence>
<dbReference type="GO" id="GO:0016491">
    <property type="term" value="F:oxidoreductase activity"/>
    <property type="evidence" value="ECO:0007669"/>
    <property type="project" value="UniProtKB-KW"/>
</dbReference>
<reference evidence="8" key="1">
    <citation type="submission" date="2020-10" db="EMBL/GenBank/DDBJ databases">
        <authorList>
            <person name="Gilroy R."/>
        </authorList>
    </citation>
    <scope>NUCLEOTIDE SEQUENCE</scope>
    <source>
        <strain evidence="8">3924</strain>
    </source>
</reference>
<evidence type="ECO:0000313" key="8">
    <source>
        <dbReference type="EMBL" id="MBO8439458.1"/>
    </source>
</evidence>
<evidence type="ECO:0000256" key="2">
    <source>
        <dbReference type="ARBA" id="ARBA00007118"/>
    </source>
</evidence>
<keyword evidence="5" id="KW-0560">Oxidoreductase</keyword>
<reference evidence="8" key="2">
    <citation type="journal article" date="2021" name="PeerJ">
        <title>Extensive microbial diversity within the chicken gut microbiome revealed by metagenomics and culture.</title>
        <authorList>
            <person name="Gilroy R."/>
            <person name="Ravi A."/>
            <person name="Getino M."/>
            <person name="Pursley I."/>
            <person name="Horton D.L."/>
            <person name="Alikhan N.F."/>
            <person name="Baker D."/>
            <person name="Gharbi K."/>
            <person name="Hall N."/>
            <person name="Watson M."/>
            <person name="Adriaenssens E.M."/>
            <person name="Foster-Nyarko E."/>
            <person name="Jarju S."/>
            <person name="Secka A."/>
            <person name="Antonio M."/>
            <person name="Oren A."/>
            <person name="Chaudhuri R.R."/>
            <person name="La Ragione R."/>
            <person name="Hildebrand F."/>
            <person name="Pallen M.J."/>
        </authorList>
    </citation>
    <scope>NUCLEOTIDE SEQUENCE</scope>
    <source>
        <strain evidence="8">3924</strain>
    </source>
</reference>
<dbReference type="PANTHER" id="PTHR43673">
    <property type="entry name" value="NAD(P)H NITROREDUCTASE YDGI-RELATED"/>
    <property type="match status" value="1"/>
</dbReference>
<dbReference type="Gene3D" id="3.40.109.10">
    <property type="entry name" value="NADH Oxidase"/>
    <property type="match status" value="1"/>
</dbReference>
<sequence length="204" mass="22130">MKKLIVLAAVLAAFCGCAQQEKKKCAAECAGETNPVVENIMARRSVRKYKPQRVERDVLMKIMECGINAPNGQARESWEVRVVDSPELIAGIDSLYRAATGRDGHALFGAPAVAFIAYDTEYDLSQVDCGLLGENMILAAQSMGLGTCCLGGLCRFVNSEAGAPVLERLGLPDTHRLLYAIVFGYPDESPAAKERNMGKVRFVE</sequence>
<protein>
    <submittedName>
        <fullName evidence="8">Nitroreductase</fullName>
    </submittedName>
</protein>
<keyword evidence="3" id="KW-0285">Flavoprotein</keyword>
<name>A0A940DIU6_9BACT</name>
<dbReference type="SUPFAM" id="SSF55469">
    <property type="entry name" value="FMN-dependent nitroreductase-like"/>
    <property type="match status" value="1"/>
</dbReference>
<comment type="cofactor">
    <cofactor evidence="1">
        <name>FMN</name>
        <dbReference type="ChEBI" id="CHEBI:58210"/>
    </cofactor>
</comment>
<dbReference type="InterPro" id="IPR000415">
    <property type="entry name" value="Nitroreductase-like"/>
</dbReference>
<organism evidence="8 9">
    <name type="scientific">Candidatus Aphodosoma intestinipullorum</name>
    <dbReference type="NCBI Taxonomy" id="2840674"/>
    <lineage>
        <taxon>Bacteria</taxon>
        <taxon>Pseudomonadati</taxon>
        <taxon>Bacteroidota</taxon>
        <taxon>Bacteroidia</taxon>
        <taxon>Bacteroidales</taxon>
        <taxon>Candidatus Aphodosoma</taxon>
    </lineage>
</organism>
<feature type="signal peptide" evidence="6">
    <location>
        <begin position="1"/>
        <end position="18"/>
    </location>
</feature>
<dbReference type="EMBL" id="JADIMV010000043">
    <property type="protein sequence ID" value="MBO8439458.1"/>
    <property type="molecule type" value="Genomic_DNA"/>
</dbReference>
<keyword evidence="4" id="KW-0288">FMN</keyword>